<feature type="non-terminal residue" evidence="1">
    <location>
        <position position="1"/>
    </location>
</feature>
<dbReference type="AlphaFoldDB" id="C5KXM7"/>
<dbReference type="GeneID" id="9039061"/>
<gene>
    <name evidence="1" type="ORF">Pmar_PMAR000796</name>
</gene>
<evidence type="ECO:0000313" key="1">
    <source>
        <dbReference type="EMBL" id="EER10751.1"/>
    </source>
</evidence>
<protein>
    <submittedName>
        <fullName evidence="1">Uncharacterized protein</fullName>
    </submittedName>
</protein>
<dbReference type="InParanoid" id="C5KXM7"/>
<evidence type="ECO:0000313" key="2">
    <source>
        <dbReference type="Proteomes" id="UP000007800"/>
    </source>
</evidence>
<proteinExistence type="predicted"/>
<feature type="non-terminal residue" evidence="1">
    <location>
        <position position="70"/>
    </location>
</feature>
<dbReference type="RefSeq" id="XP_002778956.1">
    <property type="nucleotide sequence ID" value="XM_002778910.1"/>
</dbReference>
<keyword evidence="2" id="KW-1185">Reference proteome</keyword>
<sequence length="70" mass="8012">TSEIRYSFSWCIIDDDIHDKVRAVLTGIYGASCGRLPSEFDQTSEHDEWLVTRKRLPGASQPACRRKREG</sequence>
<dbReference type="Proteomes" id="UP000007800">
    <property type="component" value="Unassembled WGS sequence"/>
</dbReference>
<name>C5KXM7_PERM5</name>
<dbReference type="EMBL" id="GG677256">
    <property type="protein sequence ID" value="EER10751.1"/>
    <property type="molecule type" value="Genomic_DNA"/>
</dbReference>
<reference evidence="1 2" key="1">
    <citation type="submission" date="2008-07" db="EMBL/GenBank/DDBJ databases">
        <authorList>
            <person name="El-Sayed N."/>
            <person name="Caler E."/>
            <person name="Inman J."/>
            <person name="Amedeo P."/>
            <person name="Hass B."/>
            <person name="Wortman J."/>
        </authorList>
    </citation>
    <scope>NUCLEOTIDE SEQUENCE [LARGE SCALE GENOMIC DNA]</scope>
    <source>
        <strain evidence="2">ATCC 50983 / TXsc</strain>
    </source>
</reference>
<accession>C5KXM7</accession>
<organism evidence="2">
    <name type="scientific">Perkinsus marinus (strain ATCC 50983 / TXsc)</name>
    <dbReference type="NCBI Taxonomy" id="423536"/>
    <lineage>
        <taxon>Eukaryota</taxon>
        <taxon>Sar</taxon>
        <taxon>Alveolata</taxon>
        <taxon>Perkinsozoa</taxon>
        <taxon>Perkinsea</taxon>
        <taxon>Perkinsida</taxon>
        <taxon>Perkinsidae</taxon>
        <taxon>Perkinsus</taxon>
    </lineage>
</organism>